<reference evidence="2 3" key="1">
    <citation type="journal article" date="2015" name="Nature">
        <title>rRNA introns, odd ribosomes, and small enigmatic genomes across a large radiation of phyla.</title>
        <authorList>
            <person name="Brown C.T."/>
            <person name="Hug L.A."/>
            <person name="Thomas B.C."/>
            <person name="Sharon I."/>
            <person name="Castelle C.J."/>
            <person name="Singh A."/>
            <person name="Wilkins M.J."/>
            <person name="Williams K.H."/>
            <person name="Banfield J.F."/>
        </authorList>
    </citation>
    <scope>NUCLEOTIDE SEQUENCE [LARGE SCALE GENOMIC DNA]</scope>
</reference>
<evidence type="ECO:0000256" key="1">
    <source>
        <dbReference type="SAM" id="Phobius"/>
    </source>
</evidence>
<dbReference type="AlphaFoldDB" id="A0A0G1W1Q6"/>
<protein>
    <submittedName>
        <fullName evidence="2">Uncharacterized protein</fullName>
    </submittedName>
</protein>
<keyword evidence="1" id="KW-0472">Membrane</keyword>
<keyword evidence="1" id="KW-0812">Transmembrane</keyword>
<comment type="caution">
    <text evidence="2">The sequence shown here is derived from an EMBL/GenBank/DDBJ whole genome shotgun (WGS) entry which is preliminary data.</text>
</comment>
<feature type="transmembrane region" description="Helical" evidence="1">
    <location>
        <begin position="6"/>
        <end position="27"/>
    </location>
</feature>
<dbReference type="EMBL" id="LCQD01000010">
    <property type="protein sequence ID" value="KKW12661.1"/>
    <property type="molecule type" value="Genomic_DNA"/>
</dbReference>
<evidence type="ECO:0000313" key="2">
    <source>
        <dbReference type="EMBL" id="KKW12661.1"/>
    </source>
</evidence>
<proteinExistence type="predicted"/>
<evidence type="ECO:0000313" key="3">
    <source>
        <dbReference type="Proteomes" id="UP000034588"/>
    </source>
</evidence>
<accession>A0A0G1W1Q6</accession>
<gene>
    <name evidence="2" type="ORF">UY48_C0010G0013</name>
</gene>
<dbReference type="Proteomes" id="UP000034588">
    <property type="component" value="Unassembled WGS sequence"/>
</dbReference>
<keyword evidence="1" id="KW-1133">Transmembrane helix</keyword>
<name>A0A0G1W1Q6_9BACT</name>
<sequence>MEITINTVAGLCIGFLQAIIIFILVGIKKDQADIWKRTNSHYHEVACGAAECKGLKTGNVIIPHGD</sequence>
<organism evidence="2 3">
    <name type="scientific">Candidatus Gottesmanbacteria bacterium GW2011_GWB1_49_7</name>
    <dbReference type="NCBI Taxonomy" id="1618448"/>
    <lineage>
        <taxon>Bacteria</taxon>
        <taxon>Candidatus Gottesmaniibacteriota</taxon>
    </lineage>
</organism>